<keyword evidence="3" id="KW-1185">Reference proteome</keyword>
<dbReference type="KEGG" id="tet:TTHERM_00530170"/>
<dbReference type="InParanoid" id="I7LZX0"/>
<dbReference type="GeneID" id="7832126"/>
<dbReference type="EMBL" id="GG662522">
    <property type="protein sequence ID" value="EAR85065.2"/>
    <property type="molecule type" value="Genomic_DNA"/>
</dbReference>
<dbReference type="RefSeq" id="XP_001032728.2">
    <property type="nucleotide sequence ID" value="XM_001032728.2"/>
</dbReference>
<evidence type="ECO:0000256" key="1">
    <source>
        <dbReference type="SAM" id="Coils"/>
    </source>
</evidence>
<protein>
    <submittedName>
        <fullName evidence="2">Uncharacterized protein</fullName>
    </submittedName>
</protein>
<proteinExistence type="predicted"/>
<sequence length="506" mass="60412">MINKSTLLNHLFDDFTKVSSNERQQLLIEKIKNRIQNKKFSNFQENNIKNEFVLSSQKSFNELNHSALKNSFSQQTYISPNQTLNQIMTQIRDQNAQSKQEDLSCTIDSANEQEKYKQAFKPLKKINHSSEKKMLFNDINQSIEELQEQEDNAYLQQNVYKPSLKKDPIKETKRERIVKQYFYVKDFQKKDASKDTEQRSFKLTKQKSLLDLQKDENKQFENQNNHININNKNSFKLRVSSSLKDLSKSQRFQNINNLDEQNLQKAFDRMQKSLINTSLKQLHENQVFVEDKEKEVELNIQSYNVNLDKIQMLKPSVNEEYDGEASRKINNDLNFIYQKRQSRMSKEDLSFIKEAVQQLKMQDNDIQELAKKTFQSKQSFIKKRSVSEKQDRSLSNQNKKPQYYNKWYIPPQCWHIKKNDESNKSNLIQNLSKNPDYIYQNMYTYKKDNPFSLDKIDNDPRYIKLQLLQTQVMKNQMAKKLKKHLEDSQMRIPNYLKVINTKIDYL</sequence>
<evidence type="ECO:0000313" key="2">
    <source>
        <dbReference type="EMBL" id="EAR85065.2"/>
    </source>
</evidence>
<evidence type="ECO:0000313" key="3">
    <source>
        <dbReference type="Proteomes" id="UP000009168"/>
    </source>
</evidence>
<dbReference type="AlphaFoldDB" id="I7LZX0"/>
<keyword evidence="1" id="KW-0175">Coiled coil</keyword>
<gene>
    <name evidence="2" type="ORF">TTHERM_00530170</name>
</gene>
<reference evidence="3" key="1">
    <citation type="journal article" date="2006" name="PLoS Biol.">
        <title>Macronuclear genome sequence of the ciliate Tetrahymena thermophila, a model eukaryote.</title>
        <authorList>
            <person name="Eisen J.A."/>
            <person name="Coyne R.S."/>
            <person name="Wu M."/>
            <person name="Wu D."/>
            <person name="Thiagarajan M."/>
            <person name="Wortman J.R."/>
            <person name="Badger J.H."/>
            <person name="Ren Q."/>
            <person name="Amedeo P."/>
            <person name="Jones K.M."/>
            <person name="Tallon L.J."/>
            <person name="Delcher A.L."/>
            <person name="Salzberg S.L."/>
            <person name="Silva J.C."/>
            <person name="Haas B.J."/>
            <person name="Majoros W.H."/>
            <person name="Farzad M."/>
            <person name="Carlton J.M."/>
            <person name="Smith R.K. Jr."/>
            <person name="Garg J."/>
            <person name="Pearlman R.E."/>
            <person name="Karrer K.M."/>
            <person name="Sun L."/>
            <person name="Manning G."/>
            <person name="Elde N.C."/>
            <person name="Turkewitz A.P."/>
            <person name="Asai D.J."/>
            <person name="Wilkes D.E."/>
            <person name="Wang Y."/>
            <person name="Cai H."/>
            <person name="Collins K."/>
            <person name="Stewart B.A."/>
            <person name="Lee S.R."/>
            <person name="Wilamowska K."/>
            <person name="Weinberg Z."/>
            <person name="Ruzzo W.L."/>
            <person name="Wloga D."/>
            <person name="Gaertig J."/>
            <person name="Frankel J."/>
            <person name="Tsao C.-C."/>
            <person name="Gorovsky M.A."/>
            <person name="Keeling P.J."/>
            <person name="Waller R.F."/>
            <person name="Patron N.J."/>
            <person name="Cherry J.M."/>
            <person name="Stover N.A."/>
            <person name="Krieger C.J."/>
            <person name="del Toro C."/>
            <person name="Ryder H.F."/>
            <person name="Williamson S.C."/>
            <person name="Barbeau R.A."/>
            <person name="Hamilton E.P."/>
            <person name="Orias E."/>
        </authorList>
    </citation>
    <scope>NUCLEOTIDE SEQUENCE [LARGE SCALE GENOMIC DNA]</scope>
    <source>
        <strain evidence="3">SB210</strain>
    </source>
</reference>
<dbReference type="Proteomes" id="UP000009168">
    <property type="component" value="Unassembled WGS sequence"/>
</dbReference>
<accession>I7LZX0</accession>
<feature type="coiled-coil region" evidence="1">
    <location>
        <begin position="203"/>
        <end position="230"/>
    </location>
</feature>
<organism evidence="2 3">
    <name type="scientific">Tetrahymena thermophila (strain SB210)</name>
    <dbReference type="NCBI Taxonomy" id="312017"/>
    <lineage>
        <taxon>Eukaryota</taxon>
        <taxon>Sar</taxon>
        <taxon>Alveolata</taxon>
        <taxon>Ciliophora</taxon>
        <taxon>Intramacronucleata</taxon>
        <taxon>Oligohymenophorea</taxon>
        <taxon>Hymenostomatida</taxon>
        <taxon>Tetrahymenina</taxon>
        <taxon>Tetrahymenidae</taxon>
        <taxon>Tetrahymena</taxon>
    </lineage>
</organism>
<name>I7LZX0_TETTS</name>